<proteinExistence type="inferred from homology"/>
<evidence type="ECO:0000256" key="3">
    <source>
        <dbReference type="SAM" id="SignalP"/>
    </source>
</evidence>
<dbReference type="GO" id="GO:0010024">
    <property type="term" value="P:phytochromobilin biosynthetic process"/>
    <property type="evidence" value="ECO:0007669"/>
    <property type="project" value="InterPro"/>
</dbReference>
<dbReference type="Gene3D" id="3.40.1500.20">
    <property type="match status" value="1"/>
</dbReference>
<feature type="signal peptide" evidence="3">
    <location>
        <begin position="1"/>
        <end position="18"/>
    </location>
</feature>
<dbReference type="PANTHER" id="PTHR34557:SF1">
    <property type="entry name" value="PHYTOCHROMOBILIN:FERREDOXIN OXIDOREDUCTASE, CHLOROPLASTIC"/>
    <property type="match status" value="1"/>
</dbReference>
<reference evidence="4" key="1">
    <citation type="submission" date="2021-01" db="EMBL/GenBank/DDBJ databases">
        <authorList>
            <person name="Corre E."/>
            <person name="Pelletier E."/>
            <person name="Niang G."/>
            <person name="Scheremetjew M."/>
            <person name="Finn R."/>
            <person name="Kale V."/>
            <person name="Holt S."/>
            <person name="Cochrane G."/>
            <person name="Meng A."/>
            <person name="Brown T."/>
            <person name="Cohen L."/>
        </authorList>
    </citation>
    <scope>NUCLEOTIDE SEQUENCE</scope>
    <source>
        <strain evidence="4">CCMP3107</strain>
    </source>
</reference>
<dbReference type="EMBL" id="HBIU01027081">
    <property type="protein sequence ID" value="CAE0633779.1"/>
    <property type="molecule type" value="Transcribed_RNA"/>
</dbReference>
<feature type="chain" id="PRO_5031543849" description="Phycoerythrobilin:ferredoxin oxidoreductase" evidence="3">
    <location>
        <begin position="19"/>
        <end position="323"/>
    </location>
</feature>
<keyword evidence="2" id="KW-0560">Oxidoreductase</keyword>
<dbReference type="GO" id="GO:0050897">
    <property type="term" value="F:cobalt ion binding"/>
    <property type="evidence" value="ECO:0007669"/>
    <property type="project" value="InterPro"/>
</dbReference>
<organism evidence="4">
    <name type="scientific">Heterosigma akashiwo</name>
    <name type="common">Chromophytic alga</name>
    <name type="synonym">Heterosigma carterae</name>
    <dbReference type="NCBI Taxonomy" id="2829"/>
    <lineage>
        <taxon>Eukaryota</taxon>
        <taxon>Sar</taxon>
        <taxon>Stramenopiles</taxon>
        <taxon>Ochrophyta</taxon>
        <taxon>Raphidophyceae</taxon>
        <taxon>Chattonellales</taxon>
        <taxon>Chattonellaceae</taxon>
        <taxon>Heterosigma</taxon>
    </lineage>
</organism>
<dbReference type="InterPro" id="IPR009249">
    <property type="entry name" value="Ferredoxin-dep_bilin_Rdtase"/>
</dbReference>
<dbReference type="AlphaFoldDB" id="A0A7S4D802"/>
<name>A0A7S4D802_HETAK</name>
<dbReference type="PANTHER" id="PTHR34557">
    <property type="entry name" value="PHYTOCHROMOBILIN:FERREDOXIN OXIDOREDUCTASE, CHLOROPLASTIC"/>
    <property type="match status" value="1"/>
</dbReference>
<keyword evidence="3" id="KW-0732">Signal</keyword>
<gene>
    <name evidence="4" type="ORF">HAKA00212_LOCUS12492</name>
</gene>
<dbReference type="Pfam" id="PF05996">
    <property type="entry name" value="Fe_bilin_red"/>
    <property type="match status" value="1"/>
</dbReference>
<evidence type="ECO:0008006" key="5">
    <source>
        <dbReference type="Google" id="ProtNLM"/>
    </source>
</evidence>
<evidence type="ECO:0000313" key="4">
    <source>
        <dbReference type="EMBL" id="CAE0633779.1"/>
    </source>
</evidence>
<dbReference type="GO" id="GO:0016636">
    <property type="term" value="F:oxidoreductase activity, acting on the CH-CH group of donors, iron-sulfur protein as acceptor"/>
    <property type="evidence" value="ECO:0007669"/>
    <property type="project" value="InterPro"/>
</dbReference>
<evidence type="ECO:0000256" key="1">
    <source>
        <dbReference type="ARBA" id="ARBA00006908"/>
    </source>
</evidence>
<sequence>MILKCSTSFFMFASLLYAIESFVTGPAFFTCSRHCCLQKTASVKRGRLGVPAGSKSFDGTDGYETGPSQYWEYLSACLNELGELETLLPYPMPDSLQRQTSAIVGGKSRKEEVIITLDGYQTSKIRQLRSCILEGNGSTEVLNLVAFPRVQYDVPIFGADLVSLPGQDLIAIDFQPIFRTKEYQQKYFSRLQLVYDTYKGLAQNTPPLPEDVRGYFSPYALWIKIPHSSGSSIKQTSVKRKLGASIYDAFKEYVSAYKMVLAEAEPVTDPEVLNEIRIKHQDYSSYRHTNDPARPLLSRFFGPEKTEKMLSEFLFDAHNGKVL</sequence>
<evidence type="ECO:0000256" key="2">
    <source>
        <dbReference type="ARBA" id="ARBA00023002"/>
    </source>
</evidence>
<comment type="similarity">
    <text evidence="1">Belongs to the HY2 family.</text>
</comment>
<accession>A0A7S4D802</accession>
<protein>
    <recommendedName>
        <fullName evidence="5">Phycoerythrobilin:ferredoxin oxidoreductase</fullName>
    </recommendedName>
</protein>